<dbReference type="Pfam" id="PF07715">
    <property type="entry name" value="Plug"/>
    <property type="match status" value="1"/>
</dbReference>
<dbReference type="Proteomes" id="UP000092498">
    <property type="component" value="Chromosome"/>
</dbReference>
<dbReference type="Gene3D" id="2.40.170.20">
    <property type="entry name" value="TonB-dependent receptor, beta-barrel domain"/>
    <property type="match status" value="1"/>
</dbReference>
<evidence type="ECO:0000256" key="4">
    <source>
        <dbReference type="ARBA" id="ARBA00022692"/>
    </source>
</evidence>
<dbReference type="KEGG" id="cbot:ATE48_08365"/>
<gene>
    <name evidence="14" type="ORF">ATE48_08365</name>
</gene>
<feature type="domain" description="TonB-dependent receptor-like beta-barrel" evidence="12">
    <location>
        <begin position="226"/>
        <end position="625"/>
    </location>
</feature>
<evidence type="ECO:0000256" key="9">
    <source>
        <dbReference type="ARBA" id="ARBA00023237"/>
    </source>
</evidence>
<dbReference type="InterPro" id="IPR037066">
    <property type="entry name" value="Plug_dom_sf"/>
</dbReference>
<dbReference type="InterPro" id="IPR036942">
    <property type="entry name" value="Beta-barrel_TonB_sf"/>
</dbReference>
<evidence type="ECO:0000256" key="3">
    <source>
        <dbReference type="ARBA" id="ARBA00022452"/>
    </source>
</evidence>
<sequence length="657" mass="69323">MDCKAANEDIVIVAPRLPEAAGEAAYSAYEIDTVVLETATRLDEALRTAPGVSTFRRNDSAAANPTIQGLSIRASAPSGAGRALVTVDGQPLNDPFGGWVIWGAVLTETVSGATILRGAGAGPYGAGALTGTVQLDERRGQGATLSLESGDRGYVRAAGVGEAQGDAWSFMLAAAAQQDDGWTPVRDGRGAADTHLWSNSIAGVARTEWRDGGRVFSARLSGYSESRSAGLVGAKSASDGASLSMTLAAPQGDVAWRVQAWAMVSDLYNGSVATAPDRSATTPANEQYETPAFGWGGNAALRWSNEGQGLEIGADLRAADGETHERFSFSGGQFTRTRVAGGQTLTAGAYAEGWRELGDWLFTGGARADIYRAWDGARVERLIATGAPLLQFAPEDSETIAPTARVGVRRELGPLFVRSAAYAGFRPPTLNELHRPFRVGNDVTEANAALEPERIAGVDIAIGASQRAWSWEAGAFATRLEDAIVNVTLGAGPGTFPPGVFIPTGGAYRQRQNAGAIEAIGLEAEAHGDWRERFAWRAALNYTDAAFANGPLSRLRPAQSPEWSASAGLEWRVTDASSISAALIYESIRFEDDLNTRTLDSAVTLDLRAEQELARGVSLYAALDNALDSEIETAETADGIESFGPPRALRFGVVLRR</sequence>
<dbReference type="PANTHER" id="PTHR30069:SF29">
    <property type="entry name" value="HEMOGLOBIN AND HEMOGLOBIN-HAPTOGLOBIN-BINDING PROTEIN 1-RELATED"/>
    <property type="match status" value="1"/>
</dbReference>
<evidence type="ECO:0000256" key="7">
    <source>
        <dbReference type="ARBA" id="ARBA00023136"/>
    </source>
</evidence>
<dbReference type="GO" id="GO:0044718">
    <property type="term" value="P:siderophore transmembrane transport"/>
    <property type="evidence" value="ECO:0007669"/>
    <property type="project" value="TreeGrafter"/>
</dbReference>
<dbReference type="InterPro" id="IPR012910">
    <property type="entry name" value="Plug_dom"/>
</dbReference>
<dbReference type="Pfam" id="PF00593">
    <property type="entry name" value="TonB_dep_Rec_b-barrel"/>
    <property type="match status" value="1"/>
</dbReference>
<keyword evidence="4 10" id="KW-0812">Transmembrane</keyword>
<proteinExistence type="inferred from homology"/>
<dbReference type="RefSeq" id="WP_066770071.1">
    <property type="nucleotide sequence ID" value="NZ_CP013244.1"/>
</dbReference>
<accession>A0A1B1AH95</accession>
<dbReference type="GO" id="GO:0009279">
    <property type="term" value="C:cell outer membrane"/>
    <property type="evidence" value="ECO:0007669"/>
    <property type="project" value="UniProtKB-SubCell"/>
</dbReference>
<comment type="similarity">
    <text evidence="10 11">Belongs to the TonB-dependent receptor family.</text>
</comment>
<evidence type="ECO:0000313" key="15">
    <source>
        <dbReference type="Proteomes" id="UP000092498"/>
    </source>
</evidence>
<comment type="subcellular location">
    <subcellularLocation>
        <location evidence="1 10">Cell outer membrane</location>
        <topology evidence="1 10">Multi-pass membrane protein</topology>
    </subcellularLocation>
</comment>
<evidence type="ECO:0000256" key="8">
    <source>
        <dbReference type="ARBA" id="ARBA00023170"/>
    </source>
</evidence>
<dbReference type="GO" id="GO:0015344">
    <property type="term" value="F:siderophore uptake transmembrane transporter activity"/>
    <property type="evidence" value="ECO:0007669"/>
    <property type="project" value="TreeGrafter"/>
</dbReference>
<keyword evidence="9 10" id="KW-0998">Cell outer membrane</keyword>
<dbReference type="OrthoDB" id="7374174at2"/>
<feature type="domain" description="TonB-dependent receptor plug" evidence="13">
    <location>
        <begin position="37"/>
        <end position="132"/>
    </location>
</feature>
<evidence type="ECO:0000259" key="12">
    <source>
        <dbReference type="Pfam" id="PF00593"/>
    </source>
</evidence>
<dbReference type="PANTHER" id="PTHR30069">
    <property type="entry name" value="TONB-DEPENDENT OUTER MEMBRANE RECEPTOR"/>
    <property type="match status" value="1"/>
</dbReference>
<evidence type="ECO:0000259" key="13">
    <source>
        <dbReference type="Pfam" id="PF07715"/>
    </source>
</evidence>
<keyword evidence="8" id="KW-0675">Receptor</keyword>
<reference evidence="14 15" key="1">
    <citation type="submission" date="2015-11" db="EMBL/GenBank/DDBJ databases">
        <title>Whole-Genome Sequence of Candidatus Oderbacter manganicum from the National Park Lower Oder Valley, Germany.</title>
        <authorList>
            <person name="Braun B."/>
            <person name="Liere K."/>
            <person name="Szewzyk U."/>
        </authorList>
    </citation>
    <scope>NUCLEOTIDE SEQUENCE [LARGE SCALE GENOMIC DNA]</scope>
    <source>
        <strain evidence="14 15">OTSz_A_272</strain>
    </source>
</reference>
<keyword evidence="2 10" id="KW-0813">Transport</keyword>
<evidence type="ECO:0000256" key="10">
    <source>
        <dbReference type="PROSITE-ProRule" id="PRU01360"/>
    </source>
</evidence>
<evidence type="ECO:0008006" key="16">
    <source>
        <dbReference type="Google" id="ProtNLM"/>
    </source>
</evidence>
<dbReference type="AlphaFoldDB" id="A0A1B1AH95"/>
<dbReference type="InterPro" id="IPR000531">
    <property type="entry name" value="Beta-barrel_TonB"/>
</dbReference>
<dbReference type="Gene3D" id="2.170.130.10">
    <property type="entry name" value="TonB-dependent receptor, plug domain"/>
    <property type="match status" value="1"/>
</dbReference>
<keyword evidence="5" id="KW-0732">Signal</keyword>
<evidence type="ECO:0000256" key="11">
    <source>
        <dbReference type="RuleBase" id="RU003357"/>
    </source>
</evidence>
<keyword evidence="6 11" id="KW-0798">TonB box</keyword>
<dbReference type="PROSITE" id="PS52016">
    <property type="entry name" value="TONB_DEPENDENT_REC_3"/>
    <property type="match status" value="1"/>
</dbReference>
<evidence type="ECO:0000313" key="14">
    <source>
        <dbReference type="EMBL" id="ANP45933.1"/>
    </source>
</evidence>
<dbReference type="STRING" id="1759059.ATE48_08365"/>
<keyword evidence="7 10" id="KW-0472">Membrane</keyword>
<evidence type="ECO:0000256" key="6">
    <source>
        <dbReference type="ARBA" id="ARBA00023077"/>
    </source>
</evidence>
<protein>
    <recommendedName>
        <fullName evidence="16">TonB-dependent receptor</fullName>
    </recommendedName>
</protein>
<dbReference type="InterPro" id="IPR039426">
    <property type="entry name" value="TonB-dep_rcpt-like"/>
</dbReference>
<dbReference type="SUPFAM" id="SSF56935">
    <property type="entry name" value="Porins"/>
    <property type="match status" value="1"/>
</dbReference>
<dbReference type="InParanoid" id="A0A1B1AH95"/>
<dbReference type="EMBL" id="CP013244">
    <property type="protein sequence ID" value="ANP45933.1"/>
    <property type="molecule type" value="Genomic_DNA"/>
</dbReference>
<evidence type="ECO:0000256" key="1">
    <source>
        <dbReference type="ARBA" id="ARBA00004571"/>
    </source>
</evidence>
<name>A0A1B1AH95_9PROT</name>
<keyword evidence="3 10" id="KW-1134">Transmembrane beta strand</keyword>
<evidence type="ECO:0000256" key="2">
    <source>
        <dbReference type="ARBA" id="ARBA00022448"/>
    </source>
</evidence>
<evidence type="ECO:0000256" key="5">
    <source>
        <dbReference type="ARBA" id="ARBA00022729"/>
    </source>
</evidence>
<keyword evidence="15" id="KW-1185">Reference proteome</keyword>
<organism evidence="14 15">
    <name type="scientific">Candidatus Viadribacter manganicus</name>
    <dbReference type="NCBI Taxonomy" id="1759059"/>
    <lineage>
        <taxon>Bacteria</taxon>
        <taxon>Pseudomonadati</taxon>
        <taxon>Pseudomonadota</taxon>
        <taxon>Alphaproteobacteria</taxon>
        <taxon>Hyphomonadales</taxon>
        <taxon>Hyphomonadaceae</taxon>
        <taxon>Candidatus Viadribacter</taxon>
    </lineage>
</organism>